<dbReference type="RefSeq" id="WP_197991366.1">
    <property type="nucleotide sequence ID" value="NZ_JACYXC010000001.1"/>
</dbReference>
<evidence type="ECO:0000313" key="3">
    <source>
        <dbReference type="EMBL" id="MBH5338169.1"/>
    </source>
</evidence>
<dbReference type="InterPro" id="IPR004176">
    <property type="entry name" value="Clp_R_N"/>
</dbReference>
<dbReference type="PROSITE" id="PS51903">
    <property type="entry name" value="CLP_R"/>
    <property type="match status" value="1"/>
</dbReference>
<dbReference type="InterPro" id="IPR036628">
    <property type="entry name" value="Clp_N_dom_sf"/>
</dbReference>
<protein>
    <submittedName>
        <fullName evidence="3">Clp protease</fullName>
    </submittedName>
</protein>
<keyword evidence="3" id="KW-0378">Hydrolase</keyword>
<dbReference type="Pfam" id="PF02861">
    <property type="entry name" value="Clp_N"/>
    <property type="match status" value="1"/>
</dbReference>
<evidence type="ECO:0000256" key="1">
    <source>
        <dbReference type="PROSITE-ProRule" id="PRU01251"/>
    </source>
</evidence>
<dbReference type="Gene3D" id="1.10.1780.10">
    <property type="entry name" value="Clp, N-terminal domain"/>
    <property type="match status" value="1"/>
</dbReference>
<reference evidence="3 4" key="1">
    <citation type="submission" date="2020-09" db="EMBL/GenBank/DDBJ databases">
        <title>Biosynthesis of the nuclear factor of activated T cells inhibitor NFAT-133 and its congeners in Streptomyces pactum.</title>
        <authorList>
            <person name="Zhou W."/>
            <person name="Posri P."/>
            <person name="Abugrain M.E."/>
            <person name="Weisberg A.J."/>
            <person name="Chang J.H."/>
            <person name="Mahmud T."/>
        </authorList>
    </citation>
    <scope>NUCLEOTIDE SEQUENCE [LARGE SCALE GENOMIC DNA]</scope>
    <source>
        <strain evidence="3 4">ATCC 27456</strain>
    </source>
</reference>
<evidence type="ECO:0000259" key="2">
    <source>
        <dbReference type="PROSITE" id="PS51903"/>
    </source>
</evidence>
<dbReference type="SUPFAM" id="SSF81923">
    <property type="entry name" value="Double Clp-N motif"/>
    <property type="match status" value="1"/>
</dbReference>
<dbReference type="GO" id="GO:0006508">
    <property type="term" value="P:proteolysis"/>
    <property type="evidence" value="ECO:0007669"/>
    <property type="project" value="UniProtKB-KW"/>
</dbReference>
<feature type="domain" description="Clp R" evidence="2">
    <location>
        <begin position="1"/>
        <end position="73"/>
    </location>
</feature>
<keyword evidence="4" id="KW-1185">Reference proteome</keyword>
<keyword evidence="1" id="KW-0677">Repeat</keyword>
<keyword evidence="3" id="KW-0645">Protease</keyword>
<gene>
    <name evidence="3" type="ORF">IHE55_26650</name>
</gene>
<dbReference type="Proteomes" id="UP000807371">
    <property type="component" value="Unassembled WGS sequence"/>
</dbReference>
<evidence type="ECO:0000313" key="4">
    <source>
        <dbReference type="Proteomes" id="UP000807371"/>
    </source>
</evidence>
<accession>A0ABS0NSH7</accession>
<sequence length="168" mass="17423">MRLSRPFQDVSTMNTLLNTAEDLALEAGEPMPGPEHLLLAALRLPDGTARRAFGRLGADPDAFGAAVARVHAEALAAAGVRVADEAALDTEVARNRSPKRGAMRATAPAQEAFQAATRHARTDRSPLLGAHVVAAVAGLEHGTAPRALRAMDIEPAALGEAARAELAA</sequence>
<comment type="caution">
    <text evidence="3">The sequence shown here is derived from an EMBL/GenBank/DDBJ whole genome shotgun (WGS) entry which is preliminary data.</text>
</comment>
<organism evidence="3 4">
    <name type="scientific">Streptomyces pactum</name>
    <dbReference type="NCBI Taxonomy" id="68249"/>
    <lineage>
        <taxon>Bacteria</taxon>
        <taxon>Bacillati</taxon>
        <taxon>Actinomycetota</taxon>
        <taxon>Actinomycetes</taxon>
        <taxon>Kitasatosporales</taxon>
        <taxon>Streptomycetaceae</taxon>
        <taxon>Streptomyces</taxon>
    </lineage>
</organism>
<dbReference type="EMBL" id="JACYXC010000001">
    <property type="protein sequence ID" value="MBH5338169.1"/>
    <property type="molecule type" value="Genomic_DNA"/>
</dbReference>
<name>A0ABS0NSH7_9ACTN</name>
<dbReference type="GO" id="GO:0008233">
    <property type="term" value="F:peptidase activity"/>
    <property type="evidence" value="ECO:0007669"/>
    <property type="project" value="UniProtKB-KW"/>
</dbReference>
<proteinExistence type="predicted"/>